<dbReference type="Pfam" id="PF00350">
    <property type="entry name" value="Dynamin_N"/>
    <property type="match status" value="1"/>
</dbReference>
<name>A0A0D2YEJ9_FUSOF</name>
<dbReference type="GO" id="GO:0008017">
    <property type="term" value="F:microtubule binding"/>
    <property type="evidence" value="ECO:0007669"/>
    <property type="project" value="TreeGrafter"/>
</dbReference>
<dbReference type="Proteomes" id="UP000002489">
    <property type="component" value="Unassembled WGS sequence"/>
</dbReference>
<dbReference type="STRING" id="426428.A0A0D2YEJ9"/>
<reference evidence="2" key="2">
    <citation type="submission" date="2025-08" db="UniProtKB">
        <authorList>
            <consortium name="EnsemblFungi"/>
        </authorList>
    </citation>
    <scope>IDENTIFICATION</scope>
    <source>
        <strain evidence="2">4287 / CBS 123668 / FGSC 9935 / NRRL 34936</strain>
    </source>
</reference>
<protein>
    <recommendedName>
        <fullName evidence="1">Dynamin N-terminal domain-containing protein</fullName>
    </recommendedName>
</protein>
<dbReference type="GO" id="GO:0003924">
    <property type="term" value="F:GTPase activity"/>
    <property type="evidence" value="ECO:0007669"/>
    <property type="project" value="TreeGrafter"/>
</dbReference>
<dbReference type="AlphaFoldDB" id="A0A0D2YEJ9"/>
<dbReference type="GO" id="GO:0048312">
    <property type="term" value="P:intracellular distribution of mitochondria"/>
    <property type="evidence" value="ECO:0007669"/>
    <property type="project" value="TreeGrafter"/>
</dbReference>
<dbReference type="InterPro" id="IPR022812">
    <property type="entry name" value="Dynamin"/>
</dbReference>
<dbReference type="EnsemblFungi" id="FOXG_14737T0">
    <property type="protein sequence ID" value="FOXG_14737P0"/>
    <property type="gene ID" value="FOXG_14737"/>
</dbReference>
<proteinExistence type="predicted"/>
<dbReference type="GO" id="GO:0016020">
    <property type="term" value="C:membrane"/>
    <property type="evidence" value="ECO:0007669"/>
    <property type="project" value="TreeGrafter"/>
</dbReference>
<reference evidence="3" key="1">
    <citation type="journal article" date="2012" name="Mol. Plant Microbe Interact.">
        <title>A highly conserved effector in Fusarium oxysporum is required for full virulence on Arabidopsis.</title>
        <authorList>
            <person name="Thatcher L.F."/>
            <person name="Gardiner D.M."/>
            <person name="Kazan K."/>
            <person name="Manners J."/>
        </authorList>
    </citation>
    <scope>NUCLEOTIDE SEQUENCE [LARGE SCALE GENOMIC DNA]</scope>
    <source>
        <strain evidence="3">Fo5176</strain>
    </source>
</reference>
<dbReference type="Gene3D" id="3.40.50.300">
    <property type="entry name" value="P-loop containing nucleotide triphosphate hydrolases"/>
    <property type="match status" value="1"/>
</dbReference>
<organism evidence="2 3">
    <name type="scientific">Fusarium oxysporum (strain Fo5176)</name>
    <name type="common">Fusarium vascular wilt</name>
    <dbReference type="NCBI Taxonomy" id="660025"/>
    <lineage>
        <taxon>Eukaryota</taxon>
        <taxon>Fungi</taxon>
        <taxon>Dikarya</taxon>
        <taxon>Ascomycota</taxon>
        <taxon>Pezizomycotina</taxon>
        <taxon>Sordariomycetes</taxon>
        <taxon>Hypocreomycetidae</taxon>
        <taxon>Hypocreales</taxon>
        <taxon>Nectriaceae</taxon>
        <taxon>Fusarium</taxon>
        <taxon>Fusarium oxysporum species complex</taxon>
    </lineage>
</organism>
<dbReference type="PRINTS" id="PR00195">
    <property type="entry name" value="DYNAMIN"/>
</dbReference>
<evidence type="ECO:0000259" key="1">
    <source>
        <dbReference type="Pfam" id="PF00350"/>
    </source>
</evidence>
<evidence type="ECO:0000313" key="2">
    <source>
        <dbReference type="EnsemblFungi" id="FOXG_14737P0"/>
    </source>
</evidence>
<dbReference type="GO" id="GO:0006897">
    <property type="term" value="P:endocytosis"/>
    <property type="evidence" value="ECO:0007669"/>
    <property type="project" value="TreeGrafter"/>
</dbReference>
<dbReference type="GO" id="GO:0000266">
    <property type="term" value="P:mitochondrial fission"/>
    <property type="evidence" value="ECO:0007669"/>
    <property type="project" value="TreeGrafter"/>
</dbReference>
<dbReference type="SUPFAM" id="SSF52540">
    <property type="entry name" value="P-loop containing nucleoside triphosphate hydrolases"/>
    <property type="match status" value="1"/>
</dbReference>
<dbReference type="GO" id="GO:0005874">
    <property type="term" value="C:microtubule"/>
    <property type="evidence" value="ECO:0007669"/>
    <property type="project" value="TreeGrafter"/>
</dbReference>
<feature type="domain" description="Dynamin N-terminal" evidence="1">
    <location>
        <begin position="3"/>
        <end position="106"/>
    </location>
</feature>
<dbReference type="GO" id="GO:0005739">
    <property type="term" value="C:mitochondrion"/>
    <property type="evidence" value="ECO:0007669"/>
    <property type="project" value="TreeGrafter"/>
</dbReference>
<accession>A0A0D2YEJ9</accession>
<evidence type="ECO:0000313" key="3">
    <source>
        <dbReference type="Proteomes" id="UP000002489"/>
    </source>
</evidence>
<dbReference type="PANTHER" id="PTHR11566:SF21">
    <property type="entry name" value="DYNAMIN RELATED PROTEIN 1, ISOFORM A"/>
    <property type="match status" value="1"/>
</dbReference>
<dbReference type="InterPro" id="IPR045063">
    <property type="entry name" value="Dynamin_N"/>
</dbReference>
<sequence length="136" mass="14902">MQVATAFSDEKEQEEQQVSDNVLVIEIAGPDLFSMEIVDTPGLSSSPTVDDAQELTRALILDLVKQPNTIILAVVDATNDMSSQEGPWLARAADVTGNRTVAVVTKCDLVPLEERRFVSPRPFKDMVIQVTDQSRS</sequence>
<dbReference type="GO" id="GO:0016559">
    <property type="term" value="P:peroxisome fission"/>
    <property type="evidence" value="ECO:0007669"/>
    <property type="project" value="TreeGrafter"/>
</dbReference>
<dbReference type="InterPro" id="IPR027417">
    <property type="entry name" value="P-loop_NTPase"/>
</dbReference>
<dbReference type="PANTHER" id="PTHR11566">
    <property type="entry name" value="DYNAMIN"/>
    <property type="match status" value="1"/>
</dbReference>